<keyword evidence="2" id="KW-0963">Cytoplasm</keyword>
<dbReference type="GO" id="GO:0005930">
    <property type="term" value="C:axoneme"/>
    <property type="evidence" value="ECO:0007669"/>
    <property type="project" value="UniProtKB-SubCell"/>
</dbReference>
<evidence type="ECO:0000256" key="6">
    <source>
        <dbReference type="SAM" id="MobiDB-lite"/>
    </source>
</evidence>
<keyword evidence="4" id="KW-0206">Cytoskeleton</keyword>
<dbReference type="Proteomes" id="UP000079169">
    <property type="component" value="Unplaced"/>
</dbReference>
<keyword evidence="3" id="KW-0677">Repeat</keyword>
<dbReference type="PROSITE" id="PS51336">
    <property type="entry name" value="DM10"/>
    <property type="match status" value="1"/>
</dbReference>
<comment type="subcellular location">
    <subcellularLocation>
        <location evidence="1">Cytoplasm</location>
        <location evidence="1">Cytoskeleton</location>
        <location evidence="1">Cilium axoneme</location>
    </subcellularLocation>
</comment>
<feature type="region of interest" description="Disordered" evidence="6">
    <location>
        <begin position="1"/>
        <end position="23"/>
    </location>
</feature>
<sequence length="96" mass="11127">MADNTISVFKSSGQNSGSGSGMIIGKRKLLKPNQSIRTMNTYPEYYTYEDLYVGAHVEMDRFKFRITGCDEYTMKFMENSPHRFEVPTLRIVRTIE</sequence>
<dbReference type="RefSeq" id="XP_017304345.1">
    <property type="nucleotide sequence ID" value="XM_017448856.2"/>
</dbReference>
<keyword evidence="5" id="KW-0966">Cell projection</keyword>
<evidence type="ECO:0000256" key="4">
    <source>
        <dbReference type="ARBA" id="ARBA00023212"/>
    </source>
</evidence>
<gene>
    <name evidence="9" type="primary">LOC108253979</name>
</gene>
<evidence type="ECO:0000256" key="2">
    <source>
        <dbReference type="ARBA" id="ARBA00022490"/>
    </source>
</evidence>
<dbReference type="STRING" id="121845.A0A1S4EQ89"/>
<dbReference type="InterPro" id="IPR040193">
    <property type="entry name" value="EFHC1/EFHC2/EFHB"/>
</dbReference>
<dbReference type="KEGG" id="dci:108253979"/>
<dbReference type="GeneID" id="108253979"/>
<organism evidence="8 9">
    <name type="scientific">Diaphorina citri</name>
    <name type="common">Asian citrus psyllid</name>
    <dbReference type="NCBI Taxonomy" id="121845"/>
    <lineage>
        <taxon>Eukaryota</taxon>
        <taxon>Metazoa</taxon>
        <taxon>Ecdysozoa</taxon>
        <taxon>Arthropoda</taxon>
        <taxon>Hexapoda</taxon>
        <taxon>Insecta</taxon>
        <taxon>Pterygota</taxon>
        <taxon>Neoptera</taxon>
        <taxon>Paraneoptera</taxon>
        <taxon>Hemiptera</taxon>
        <taxon>Sternorrhyncha</taxon>
        <taxon>Psylloidea</taxon>
        <taxon>Psyllidae</taxon>
        <taxon>Diaphorininae</taxon>
        <taxon>Diaphorina</taxon>
    </lineage>
</organism>
<evidence type="ECO:0000256" key="1">
    <source>
        <dbReference type="ARBA" id="ARBA00004430"/>
    </source>
</evidence>
<dbReference type="Pfam" id="PF06565">
    <property type="entry name" value="DM10_dom"/>
    <property type="match status" value="1"/>
</dbReference>
<evidence type="ECO:0000259" key="7">
    <source>
        <dbReference type="PROSITE" id="PS51336"/>
    </source>
</evidence>
<proteinExistence type="predicted"/>
<dbReference type="Gene3D" id="2.30.29.170">
    <property type="match status" value="1"/>
</dbReference>
<dbReference type="PANTHER" id="PTHR12086">
    <property type="entry name" value="EF-HAND DOMAIN C-TERMINAL CONTAINING PROTEIN"/>
    <property type="match status" value="1"/>
</dbReference>
<reference evidence="9" key="1">
    <citation type="submission" date="2025-08" db="UniProtKB">
        <authorList>
            <consortium name="RefSeq"/>
        </authorList>
    </citation>
    <scope>IDENTIFICATION</scope>
</reference>
<feature type="domain" description="DM10" evidence="7">
    <location>
        <begin position="1"/>
        <end position="81"/>
    </location>
</feature>
<dbReference type="PaxDb" id="121845-A0A1S4EQ89"/>
<feature type="compositionally biased region" description="Polar residues" evidence="6">
    <location>
        <begin position="1"/>
        <end position="10"/>
    </location>
</feature>
<evidence type="ECO:0000313" key="8">
    <source>
        <dbReference type="Proteomes" id="UP000079169"/>
    </source>
</evidence>
<protein>
    <submittedName>
        <fullName evidence="9">EF-hand domain-containing family member C2-like</fullName>
    </submittedName>
</protein>
<dbReference type="InterPro" id="IPR006602">
    <property type="entry name" value="DM10_dom"/>
</dbReference>
<accession>A0A1S4EQ89</accession>
<evidence type="ECO:0000256" key="5">
    <source>
        <dbReference type="ARBA" id="ARBA00023273"/>
    </source>
</evidence>
<evidence type="ECO:0000256" key="3">
    <source>
        <dbReference type="ARBA" id="ARBA00022737"/>
    </source>
</evidence>
<evidence type="ECO:0000313" key="9">
    <source>
        <dbReference type="RefSeq" id="XP_017304345.1"/>
    </source>
</evidence>
<name>A0A1S4EQ89_DIACI</name>
<dbReference type="OMA" id="IRTMNTY"/>
<keyword evidence="8" id="KW-1185">Reference proteome</keyword>
<dbReference type="AlphaFoldDB" id="A0A1S4EQ89"/>